<keyword evidence="3" id="KW-1185">Reference proteome</keyword>
<evidence type="ECO:0000313" key="2">
    <source>
        <dbReference type="EMBL" id="QVI19572.1"/>
    </source>
</evidence>
<evidence type="ECO:0000256" key="1">
    <source>
        <dbReference type="SAM" id="SignalP"/>
    </source>
</evidence>
<dbReference type="EMBL" id="CP074371">
    <property type="protein sequence ID" value="QVI19572.1"/>
    <property type="molecule type" value="Genomic_DNA"/>
</dbReference>
<feature type="chain" id="PRO_5045108679" evidence="1">
    <location>
        <begin position="21"/>
        <end position="207"/>
    </location>
</feature>
<feature type="signal peptide" evidence="1">
    <location>
        <begin position="1"/>
        <end position="20"/>
    </location>
</feature>
<keyword evidence="1" id="KW-0732">Signal</keyword>
<protein>
    <submittedName>
        <fullName evidence="2">YdeI/OmpD-associated family protein</fullName>
    </submittedName>
</protein>
<proteinExistence type="predicted"/>
<sequence>MTKKFVLTPLLMVSSMSVLAVTVTVMDSVIFRDADAFDAWLAVNHERPEGVWIRMAKKSSGIASLTEDEAVDVGLCWGWISGQRTALDAEFYLQKYVPRRPGSFWSQVNVDKVAALTEAGRMRGPGLAQVAAARADGRWAAAYPSQANFTVPPDLAAALADRPRALAAYEALDRTRQYAIVLEVLRTKTPKTRASRVAKAVDALDHN</sequence>
<reference evidence="2 3" key="1">
    <citation type="submission" date="2021-04" db="EMBL/GenBank/DDBJ databases">
        <title>Nocardia tengchongensis.</title>
        <authorList>
            <person name="Zhuang k."/>
            <person name="Ran Y."/>
            <person name="Li W."/>
        </authorList>
    </citation>
    <scope>NUCLEOTIDE SEQUENCE [LARGE SCALE GENOMIC DNA]</scope>
    <source>
        <strain evidence="2 3">CFH S0057</strain>
    </source>
</reference>
<gene>
    <name evidence="2" type="ORF">KHQ06_24765</name>
</gene>
<evidence type="ECO:0000313" key="3">
    <source>
        <dbReference type="Proteomes" id="UP000683310"/>
    </source>
</evidence>
<organism evidence="2 3">
    <name type="scientific">Nocardia tengchongensis</name>
    <dbReference type="NCBI Taxonomy" id="2055889"/>
    <lineage>
        <taxon>Bacteria</taxon>
        <taxon>Bacillati</taxon>
        <taxon>Actinomycetota</taxon>
        <taxon>Actinomycetes</taxon>
        <taxon>Mycobacteriales</taxon>
        <taxon>Nocardiaceae</taxon>
        <taxon>Nocardia</taxon>
    </lineage>
</organism>
<name>A0ABX8CJK2_9NOCA</name>
<dbReference type="Proteomes" id="UP000683310">
    <property type="component" value="Chromosome"/>
</dbReference>
<dbReference type="Pfam" id="PF13376">
    <property type="entry name" value="OmdA"/>
    <property type="match status" value="1"/>
</dbReference>
<accession>A0ABX8CJK2</accession>